<keyword evidence="1" id="KW-0472">Membrane</keyword>
<dbReference type="NCBIfam" id="NF033919">
    <property type="entry name" value="PA2779_fam"/>
    <property type="match status" value="1"/>
</dbReference>
<keyword evidence="3" id="KW-1185">Reference proteome</keyword>
<dbReference type="Pfam" id="PF20332">
    <property type="entry name" value="DUF6627"/>
    <property type="match status" value="1"/>
</dbReference>
<dbReference type="InterPro" id="IPR016924">
    <property type="entry name" value="UCP029543"/>
</dbReference>
<keyword evidence="1" id="KW-0812">Transmembrane</keyword>
<dbReference type="PIRSF" id="PIRSF029543">
    <property type="entry name" value="UCP029543"/>
    <property type="match status" value="1"/>
</dbReference>
<keyword evidence="1" id="KW-1133">Transmembrane helix</keyword>
<evidence type="ECO:0000313" key="3">
    <source>
        <dbReference type="Proteomes" id="UP000267535"/>
    </source>
</evidence>
<dbReference type="OrthoDB" id="7651521at2"/>
<dbReference type="InterPro" id="IPR046735">
    <property type="entry name" value="PA2779-like"/>
</dbReference>
<sequence>MMKATSLQHTWIAKFLIGLVLLLGLQTMSVNAAIIPTDTVIQTEQQQFTKQDLLQKLESAELQQQLLEMGVDPQILEERIASLTPAEISDLNNQLEQQPAGEGFIGLAAFLFVVFIITDALCATDLFSFVNCINR</sequence>
<comment type="caution">
    <text evidence="2">The sequence shown here is derived from an EMBL/GenBank/DDBJ whole genome shotgun (WGS) entry which is preliminary data.</text>
</comment>
<dbReference type="Proteomes" id="UP000267535">
    <property type="component" value="Unassembled WGS sequence"/>
</dbReference>
<accession>A0A3P1SRY0</accession>
<protein>
    <recommendedName>
        <fullName evidence="4">PA2779 family protein</fullName>
    </recommendedName>
</protein>
<proteinExistence type="predicted"/>
<organism evidence="2 3">
    <name type="scientific">Amphritea balenae</name>
    <dbReference type="NCBI Taxonomy" id="452629"/>
    <lineage>
        <taxon>Bacteria</taxon>
        <taxon>Pseudomonadati</taxon>
        <taxon>Pseudomonadota</taxon>
        <taxon>Gammaproteobacteria</taxon>
        <taxon>Oceanospirillales</taxon>
        <taxon>Oceanospirillaceae</taxon>
        <taxon>Amphritea</taxon>
    </lineage>
</organism>
<gene>
    <name evidence="2" type="ORF">EHS89_06855</name>
</gene>
<reference evidence="2 3" key="1">
    <citation type="submission" date="2018-11" db="EMBL/GenBank/DDBJ databases">
        <title>The draft genome sequence of Amphritea balenae JAMM 1525T.</title>
        <authorList>
            <person name="Fang Z."/>
            <person name="Zhang Y."/>
            <person name="Han X."/>
        </authorList>
    </citation>
    <scope>NUCLEOTIDE SEQUENCE [LARGE SCALE GENOMIC DNA]</scope>
    <source>
        <strain evidence="2 3">JAMM 1525</strain>
    </source>
</reference>
<name>A0A3P1SRY0_9GAMM</name>
<evidence type="ECO:0000256" key="1">
    <source>
        <dbReference type="SAM" id="Phobius"/>
    </source>
</evidence>
<evidence type="ECO:0000313" key="2">
    <source>
        <dbReference type="EMBL" id="RRC99933.1"/>
    </source>
</evidence>
<dbReference type="AlphaFoldDB" id="A0A3P1SRY0"/>
<feature type="transmembrane region" description="Helical" evidence="1">
    <location>
        <begin position="104"/>
        <end position="130"/>
    </location>
</feature>
<dbReference type="EMBL" id="RQXV01000003">
    <property type="protein sequence ID" value="RRC99933.1"/>
    <property type="molecule type" value="Genomic_DNA"/>
</dbReference>
<evidence type="ECO:0008006" key="4">
    <source>
        <dbReference type="Google" id="ProtNLM"/>
    </source>
</evidence>
<dbReference type="RefSeq" id="WP_124925403.1">
    <property type="nucleotide sequence ID" value="NZ_BMOH01000005.1"/>
</dbReference>